<comment type="caution">
    <text evidence="2">The sequence shown here is derived from an EMBL/GenBank/DDBJ whole genome shotgun (WGS) entry which is preliminary data.</text>
</comment>
<dbReference type="InterPro" id="IPR002881">
    <property type="entry name" value="DUF58"/>
</dbReference>
<accession>A0A926HMJ0</accession>
<organism evidence="2 3">
    <name type="scientific">Luoshenia tenuis</name>
    <dbReference type="NCBI Taxonomy" id="2763654"/>
    <lineage>
        <taxon>Bacteria</taxon>
        <taxon>Bacillati</taxon>
        <taxon>Bacillota</taxon>
        <taxon>Clostridia</taxon>
        <taxon>Christensenellales</taxon>
        <taxon>Christensenellaceae</taxon>
        <taxon>Luoshenia</taxon>
    </lineage>
</organism>
<dbReference type="EMBL" id="JACRSO010000001">
    <property type="protein sequence ID" value="MBC8528171.1"/>
    <property type="molecule type" value="Genomic_DNA"/>
</dbReference>
<sequence>MSVVWLLVAIGVLCLAQAWLFALAGPLKIGYKRTFSTSEAYEGEEIELVEVISNAKLLPLPWLRVESYISQNLQFHGQSDLTVSGGRYHRSLFFLPGYRRITRRHKVKCLKRGYYKLESVNLSVGDLVGIKHASGSRAVQAEVTVYPRLFDIGEMPTESLRWQGDVVVRRYIQSDPYLVNGIRDYAAGDRQKDIHWAATARRGHLQVKTHDFTASPRVMMVVNVQRDAGQWGELGEQEAEVIERGISYAASLAAWAVSLGLEAGMTTNGDIDGLQEPLYIEPAGGNDQLRSILGALAHLRIHRKLTLPTLLEQVEAMLPGGMDFAVVSNYWDETLEMHAGRLRALGNTVTYLPIPQAEGDRAAS</sequence>
<dbReference type="Pfam" id="PF01882">
    <property type="entry name" value="DUF58"/>
    <property type="match status" value="1"/>
</dbReference>
<feature type="domain" description="DUF58" evidence="1">
    <location>
        <begin position="182"/>
        <end position="339"/>
    </location>
</feature>
<evidence type="ECO:0000313" key="3">
    <source>
        <dbReference type="Proteomes" id="UP000654279"/>
    </source>
</evidence>
<evidence type="ECO:0000313" key="2">
    <source>
        <dbReference type="EMBL" id="MBC8528171.1"/>
    </source>
</evidence>
<dbReference type="RefSeq" id="WP_249284212.1">
    <property type="nucleotide sequence ID" value="NZ_JACRSO010000001.1"/>
</dbReference>
<dbReference type="Proteomes" id="UP000654279">
    <property type="component" value="Unassembled WGS sequence"/>
</dbReference>
<evidence type="ECO:0000259" key="1">
    <source>
        <dbReference type="Pfam" id="PF01882"/>
    </source>
</evidence>
<protein>
    <submittedName>
        <fullName evidence="2">DUF58 domain-containing protein</fullName>
    </submittedName>
</protein>
<reference evidence="2" key="1">
    <citation type="submission" date="2020-08" db="EMBL/GenBank/DDBJ databases">
        <title>Genome public.</title>
        <authorList>
            <person name="Liu C."/>
            <person name="Sun Q."/>
        </authorList>
    </citation>
    <scope>NUCLEOTIDE SEQUENCE</scope>
    <source>
        <strain evidence="2">NSJ-44</strain>
    </source>
</reference>
<dbReference type="PANTHER" id="PTHR34351:SF2">
    <property type="entry name" value="DUF58 DOMAIN-CONTAINING PROTEIN"/>
    <property type="match status" value="1"/>
</dbReference>
<keyword evidence="3" id="KW-1185">Reference proteome</keyword>
<proteinExistence type="predicted"/>
<name>A0A926HMJ0_9FIRM</name>
<dbReference type="PANTHER" id="PTHR34351">
    <property type="entry name" value="SLR1927 PROTEIN-RELATED"/>
    <property type="match status" value="1"/>
</dbReference>
<gene>
    <name evidence="2" type="ORF">H8699_01785</name>
</gene>
<dbReference type="AlphaFoldDB" id="A0A926HMJ0"/>